<organism evidence="2 3">
    <name type="scientific">Arachnia propionica</name>
    <dbReference type="NCBI Taxonomy" id="1750"/>
    <lineage>
        <taxon>Bacteria</taxon>
        <taxon>Bacillati</taxon>
        <taxon>Actinomycetota</taxon>
        <taxon>Actinomycetes</taxon>
        <taxon>Propionibacteriales</taxon>
        <taxon>Propionibacteriaceae</taxon>
        <taxon>Arachnia</taxon>
    </lineage>
</organism>
<feature type="compositionally biased region" description="Low complexity" evidence="1">
    <location>
        <begin position="501"/>
        <end position="511"/>
    </location>
</feature>
<dbReference type="OrthoDB" id="4818302at2"/>
<proteinExistence type="predicted"/>
<dbReference type="CDD" id="cd20739">
    <property type="entry name" value="PoNe_DUF637"/>
    <property type="match status" value="1"/>
</dbReference>
<reference evidence="2 3" key="1">
    <citation type="submission" date="2018-11" db="EMBL/GenBank/DDBJ databases">
        <title>Genomes From Bacteria Associated with the Canine Oral Cavity: a Test Case for Automated Genome-Based Taxonomic Assignment.</title>
        <authorList>
            <person name="Coil D.A."/>
            <person name="Jospin G."/>
            <person name="Darling A.E."/>
            <person name="Wallis C."/>
            <person name="Davis I.J."/>
            <person name="Harris S."/>
            <person name="Eisen J.A."/>
            <person name="Holcombe L.J."/>
            <person name="O'Flynn C."/>
        </authorList>
    </citation>
    <scope>NUCLEOTIDE SEQUENCE [LARGE SCALE GENOMIC DNA]</scope>
    <source>
        <strain evidence="2 3">OH887_COT-365</strain>
    </source>
</reference>
<dbReference type="EMBL" id="RQZG01000020">
    <property type="protein sequence ID" value="RRD03452.1"/>
    <property type="molecule type" value="Genomic_DNA"/>
</dbReference>
<gene>
    <name evidence="2" type="ORF">EII34_14280</name>
</gene>
<protein>
    <submittedName>
        <fullName evidence="2">Uncharacterized protein</fullName>
    </submittedName>
</protein>
<feature type="non-terminal residue" evidence="2">
    <location>
        <position position="1"/>
    </location>
</feature>
<dbReference type="Proteomes" id="UP000280819">
    <property type="component" value="Unassembled WGS sequence"/>
</dbReference>
<evidence type="ECO:0000313" key="2">
    <source>
        <dbReference type="EMBL" id="RRD03452.1"/>
    </source>
</evidence>
<dbReference type="InterPro" id="IPR049762">
    <property type="entry name" value="PoNe_dom"/>
</dbReference>
<dbReference type="AlphaFoldDB" id="A0A3P1T1W2"/>
<name>A0A3P1T1W2_9ACTN</name>
<feature type="compositionally biased region" description="Basic and acidic residues" evidence="1">
    <location>
        <begin position="388"/>
        <end position="418"/>
    </location>
</feature>
<comment type="caution">
    <text evidence="2">The sequence shown here is derived from an EMBL/GenBank/DDBJ whole genome shotgun (WGS) entry which is preliminary data.</text>
</comment>
<feature type="compositionally biased region" description="Basic and acidic residues" evidence="1">
    <location>
        <begin position="332"/>
        <end position="378"/>
    </location>
</feature>
<sequence length="839" mass="88498">GEMMPWGAPVEKDRNCGESVVHGAGNFLKSTWDGAKAMVGFGPEGFSVDTLASTWVGVADFVGSTALLASPVLSQGIKFFGGDEVDRWVDERHDVAKTALGSFVGYDHQAAKEGGDGWHRWKEDGVAALTESVLNIGTCFIPGAGQVGAATKVGLAGTKVALAGSKVSTVASVAAKVTKVTVKVADNLIPGGGHLVEGVAKVVNAGADTVRGVDDVAAVKPAKMPGAPAAHTPVTNTLDLAGGNRVVTNGPNLMQDVKAPKVPASPVGDVADLAGEAGTKKTPKVDTALEGLEGAEPTTAPQRPKASGPADGLDSSRVPESRSPEGPGSKAPEADSSRMPEPERVKVPEPEASRVPDADSAKAPHTPESRGVEAETTRTPEGAGAKAPEVESSKLPKPDRAKTVDVEASRAPEADAAKTPEASGTRTPEIETSRTPEAGAGKSPDVPEAERVPQEAGTRGVDDAVDVDARRSPEAGDAVDGLEGRHSSTEPDGGEGTAARETASGEGSETTTVRDPNQWPGEELAPGAERRAVPKGDRDWWYDEDGYPHEKGDHHPESTYRDVEGKLQNKNGGFVTDTNPPEKPDLIESRRELSDHPEGYREHLDTITDDHQTTYTEDLKTRNQLQQEHLADFRSLKTLVKDADISIKGFTVDTISKNLEKLADSGKLNHDLAKKIEEAFLTERDSLGKLQTASEGLGVRATDGLVNIRSEISLYGPNPTSGSKLLDQVGVTLDPPSITVYEAKGIGGDLGDIEIDGKRYQQGTSEYLQQLMKDDPRFAQGLEDLIRREGPGAEALIKAIRNGELTINYDLVHAKANGTIEISRFILDTKPTLPDITLP</sequence>
<evidence type="ECO:0000313" key="3">
    <source>
        <dbReference type="Proteomes" id="UP000280819"/>
    </source>
</evidence>
<feature type="region of interest" description="Disordered" evidence="1">
    <location>
        <begin position="255"/>
        <end position="559"/>
    </location>
</feature>
<dbReference type="RefSeq" id="WP_148092636.1">
    <property type="nucleotide sequence ID" value="NZ_RQZG01000020.1"/>
</dbReference>
<accession>A0A3P1T1W2</accession>
<feature type="compositionally biased region" description="Basic and acidic residues" evidence="1">
    <location>
        <begin position="528"/>
        <end position="559"/>
    </location>
</feature>
<evidence type="ECO:0000256" key="1">
    <source>
        <dbReference type="SAM" id="MobiDB-lite"/>
    </source>
</evidence>